<protein>
    <submittedName>
        <fullName evidence="8">EamA-like transporter family protein</fullName>
    </submittedName>
</protein>
<dbReference type="SUPFAM" id="SSF103481">
    <property type="entry name" value="Multidrug resistance efflux transporter EmrE"/>
    <property type="match status" value="2"/>
</dbReference>
<feature type="transmembrane region" description="Helical" evidence="6">
    <location>
        <begin position="244"/>
        <end position="264"/>
    </location>
</feature>
<feature type="transmembrane region" description="Helical" evidence="6">
    <location>
        <begin position="72"/>
        <end position="93"/>
    </location>
</feature>
<feature type="domain" description="EamA" evidence="7">
    <location>
        <begin position="155"/>
        <end position="284"/>
    </location>
</feature>
<feature type="transmembrane region" description="Helical" evidence="6">
    <location>
        <begin position="99"/>
        <end position="118"/>
    </location>
</feature>
<keyword evidence="2" id="KW-1003">Cell membrane</keyword>
<dbReference type="InterPro" id="IPR037185">
    <property type="entry name" value="EmrE-like"/>
</dbReference>
<evidence type="ECO:0000256" key="3">
    <source>
        <dbReference type="ARBA" id="ARBA00022692"/>
    </source>
</evidence>
<evidence type="ECO:0000313" key="8">
    <source>
        <dbReference type="EMBL" id="OIR04799.1"/>
    </source>
</evidence>
<evidence type="ECO:0000256" key="1">
    <source>
        <dbReference type="ARBA" id="ARBA00004651"/>
    </source>
</evidence>
<dbReference type="PANTHER" id="PTHR32322">
    <property type="entry name" value="INNER MEMBRANE TRANSPORTER"/>
    <property type="match status" value="1"/>
</dbReference>
<keyword evidence="5 6" id="KW-0472">Membrane</keyword>
<comment type="subcellular location">
    <subcellularLocation>
        <location evidence="1">Cell membrane</location>
        <topology evidence="1">Multi-pass membrane protein</topology>
    </subcellularLocation>
</comment>
<reference evidence="8" key="1">
    <citation type="submission" date="2016-10" db="EMBL/GenBank/DDBJ databases">
        <title>Sequence of Gallionella enrichment culture.</title>
        <authorList>
            <person name="Poehlein A."/>
            <person name="Muehling M."/>
            <person name="Daniel R."/>
        </authorList>
    </citation>
    <scope>NUCLEOTIDE SEQUENCE</scope>
</reference>
<sequence length="294" mass="31072">MFGLTFQPRQKAVSALLVGSVFWGLFWWPLKSLSMFGIQGGIVQVYAFGLSVLLLLPFVWNNLEQLRGQIRLILLIAALGGWATAALVTSLAAGSVVRVMLLFYLAPVWTILAARIFLGEAFTRLRFIALGLALAGLAATLGGSEIFSTPLSAIDMLALSSGLAFAFNNVAIRVGHGLPDTVRAVAINAGCALISFGFMCLEAKPMQTLDVMQLGMLSALGLFWVLPGTLATFYGVARLDAGKAAILLLAELVVAVFSAVLIGGEQLSMQEITGGFLILTAAIIEARSEAAAHI</sequence>
<dbReference type="Pfam" id="PF00892">
    <property type="entry name" value="EamA"/>
    <property type="match status" value="2"/>
</dbReference>
<feature type="transmembrane region" description="Helical" evidence="6">
    <location>
        <begin position="36"/>
        <end position="60"/>
    </location>
</feature>
<feature type="transmembrane region" description="Helical" evidence="6">
    <location>
        <begin position="184"/>
        <end position="204"/>
    </location>
</feature>
<accession>A0A1J5S8Y7</accession>
<keyword evidence="4 6" id="KW-1133">Transmembrane helix</keyword>
<keyword evidence="3 6" id="KW-0812">Transmembrane</keyword>
<dbReference type="InterPro" id="IPR050638">
    <property type="entry name" value="AA-Vitamin_Transporters"/>
</dbReference>
<dbReference type="EMBL" id="MLJW01000055">
    <property type="protein sequence ID" value="OIR04799.1"/>
    <property type="molecule type" value="Genomic_DNA"/>
</dbReference>
<name>A0A1J5S8Y7_9ZZZZ</name>
<organism evidence="8">
    <name type="scientific">mine drainage metagenome</name>
    <dbReference type="NCBI Taxonomy" id="410659"/>
    <lineage>
        <taxon>unclassified sequences</taxon>
        <taxon>metagenomes</taxon>
        <taxon>ecological metagenomes</taxon>
    </lineage>
</organism>
<dbReference type="PANTHER" id="PTHR32322:SF18">
    <property type="entry name" value="S-ADENOSYLMETHIONINE_S-ADENOSYLHOMOCYSTEINE TRANSPORTER"/>
    <property type="match status" value="1"/>
</dbReference>
<evidence type="ECO:0000256" key="5">
    <source>
        <dbReference type="ARBA" id="ARBA00023136"/>
    </source>
</evidence>
<feature type="domain" description="EamA" evidence="7">
    <location>
        <begin position="11"/>
        <end position="140"/>
    </location>
</feature>
<feature type="transmembrane region" description="Helical" evidence="6">
    <location>
        <begin position="125"/>
        <end position="147"/>
    </location>
</feature>
<evidence type="ECO:0000256" key="4">
    <source>
        <dbReference type="ARBA" id="ARBA00022989"/>
    </source>
</evidence>
<feature type="transmembrane region" description="Helical" evidence="6">
    <location>
        <begin position="12"/>
        <end position="30"/>
    </location>
</feature>
<feature type="transmembrane region" description="Helical" evidence="6">
    <location>
        <begin position="216"/>
        <end position="237"/>
    </location>
</feature>
<comment type="caution">
    <text evidence="8">The sequence shown here is derived from an EMBL/GenBank/DDBJ whole genome shotgun (WGS) entry which is preliminary data.</text>
</comment>
<dbReference type="GO" id="GO:0005886">
    <property type="term" value="C:plasma membrane"/>
    <property type="evidence" value="ECO:0007669"/>
    <property type="project" value="UniProtKB-SubCell"/>
</dbReference>
<dbReference type="InterPro" id="IPR000620">
    <property type="entry name" value="EamA_dom"/>
</dbReference>
<evidence type="ECO:0000259" key="7">
    <source>
        <dbReference type="Pfam" id="PF00892"/>
    </source>
</evidence>
<evidence type="ECO:0000256" key="6">
    <source>
        <dbReference type="SAM" id="Phobius"/>
    </source>
</evidence>
<proteinExistence type="predicted"/>
<dbReference type="AlphaFoldDB" id="A0A1J5S8Y7"/>
<gene>
    <name evidence="8" type="ORF">GALL_131850</name>
</gene>
<evidence type="ECO:0000256" key="2">
    <source>
        <dbReference type="ARBA" id="ARBA00022475"/>
    </source>
</evidence>